<keyword evidence="2" id="KW-0964">Secreted</keyword>
<dbReference type="GO" id="GO:0005615">
    <property type="term" value="C:extracellular space"/>
    <property type="evidence" value="ECO:0007669"/>
    <property type="project" value="TreeGrafter"/>
</dbReference>
<evidence type="ECO:0000259" key="6">
    <source>
        <dbReference type="PROSITE" id="PS50041"/>
    </source>
</evidence>
<dbReference type="InterPro" id="IPR051663">
    <property type="entry name" value="CLec_Tetranectin-domain"/>
</dbReference>
<dbReference type="InterPro" id="IPR001304">
    <property type="entry name" value="C-type_lectin-like"/>
</dbReference>
<keyword evidence="3 5" id="KW-0732">Signal</keyword>
<feature type="signal peptide" evidence="5">
    <location>
        <begin position="1"/>
        <end position="19"/>
    </location>
</feature>
<dbReference type="GO" id="GO:0030246">
    <property type="term" value="F:carbohydrate binding"/>
    <property type="evidence" value="ECO:0007669"/>
    <property type="project" value="UniProtKB-KW"/>
</dbReference>
<dbReference type="EMBL" id="HBUE01157292">
    <property type="protein sequence ID" value="CAG6508389.1"/>
    <property type="molecule type" value="Transcribed_RNA"/>
</dbReference>
<dbReference type="EMBL" id="HBUE01028402">
    <property type="protein sequence ID" value="CAG6455382.1"/>
    <property type="molecule type" value="Transcribed_RNA"/>
</dbReference>
<evidence type="ECO:0000256" key="2">
    <source>
        <dbReference type="ARBA" id="ARBA00022525"/>
    </source>
</evidence>
<dbReference type="Pfam" id="PF00059">
    <property type="entry name" value="Lectin_C"/>
    <property type="match status" value="1"/>
</dbReference>
<dbReference type="PANTHER" id="PTHR22799">
    <property type="entry name" value="TETRANECTIN-RELATED"/>
    <property type="match status" value="1"/>
</dbReference>
<evidence type="ECO:0000256" key="1">
    <source>
        <dbReference type="ARBA" id="ARBA00004613"/>
    </source>
</evidence>
<feature type="chain" id="PRO_5033669051" evidence="5">
    <location>
        <begin position="20"/>
        <end position="163"/>
    </location>
</feature>
<protein>
    <submittedName>
        <fullName evidence="7">Lectin subunit alpha</fullName>
    </submittedName>
</protein>
<dbReference type="InterPro" id="IPR016186">
    <property type="entry name" value="C-type_lectin-like/link_sf"/>
</dbReference>
<reference evidence="7" key="1">
    <citation type="submission" date="2021-05" db="EMBL/GenBank/DDBJ databases">
        <authorList>
            <person name="Alioto T."/>
            <person name="Alioto T."/>
            <person name="Gomez Garrido J."/>
        </authorList>
    </citation>
    <scope>NUCLEOTIDE SEQUENCE</scope>
</reference>
<dbReference type="GO" id="GO:0008083">
    <property type="term" value="F:growth factor activity"/>
    <property type="evidence" value="ECO:0007669"/>
    <property type="project" value="TreeGrafter"/>
</dbReference>
<dbReference type="PROSITE" id="PS50041">
    <property type="entry name" value="C_TYPE_LECTIN_2"/>
    <property type="match status" value="1"/>
</dbReference>
<dbReference type="EMBL" id="HBUE01262409">
    <property type="protein sequence ID" value="CAG6559746.1"/>
    <property type="molecule type" value="Transcribed_RNA"/>
</dbReference>
<feature type="domain" description="C-type lectin" evidence="6">
    <location>
        <begin position="25"/>
        <end position="152"/>
    </location>
</feature>
<dbReference type="PANTHER" id="PTHR22799:SF1">
    <property type="entry name" value="C-TYPE LECTIN DOMAIN FAMILY 11 MEMBER A"/>
    <property type="match status" value="1"/>
</dbReference>
<dbReference type="SUPFAM" id="SSF56436">
    <property type="entry name" value="C-type lectin-like"/>
    <property type="match status" value="1"/>
</dbReference>
<sequence length="163" mass="18667">MLPRTVLFMVGGIFVLTLAQRIKCVSSSRYFIPSFKANWHKANEYCFFLGMRLAFTDSVERHNAVVEEAKRSEVLNAESTVLWLGASDLGQEGLFYWHATGARVRFMNWRSDNPDDFGGVEDCVALVNIPDKGWHWHANDAGCEAEHYFICENDEHGQEIKEF</sequence>
<dbReference type="Gene3D" id="3.10.100.10">
    <property type="entry name" value="Mannose-Binding Protein A, subunit A"/>
    <property type="match status" value="1"/>
</dbReference>
<dbReference type="InterPro" id="IPR016187">
    <property type="entry name" value="CTDL_fold"/>
</dbReference>
<dbReference type="CDD" id="cd00037">
    <property type="entry name" value="CLECT"/>
    <property type="match status" value="1"/>
</dbReference>
<evidence type="ECO:0000256" key="5">
    <source>
        <dbReference type="SAM" id="SignalP"/>
    </source>
</evidence>
<accession>A0A8D8F132</accession>
<dbReference type="SMART" id="SM00034">
    <property type="entry name" value="CLECT"/>
    <property type="match status" value="1"/>
</dbReference>
<evidence type="ECO:0000256" key="4">
    <source>
        <dbReference type="ARBA" id="ARBA00022734"/>
    </source>
</evidence>
<comment type="subcellular location">
    <subcellularLocation>
        <location evidence="1">Secreted</location>
    </subcellularLocation>
</comment>
<name>A0A8D8F132_CULPI</name>
<evidence type="ECO:0000313" key="7">
    <source>
        <dbReference type="EMBL" id="CAG6455382.1"/>
    </source>
</evidence>
<dbReference type="AlphaFoldDB" id="A0A8D8F132"/>
<proteinExistence type="predicted"/>
<evidence type="ECO:0000256" key="3">
    <source>
        <dbReference type="ARBA" id="ARBA00022729"/>
    </source>
</evidence>
<organism evidence="7">
    <name type="scientific">Culex pipiens</name>
    <name type="common">House mosquito</name>
    <dbReference type="NCBI Taxonomy" id="7175"/>
    <lineage>
        <taxon>Eukaryota</taxon>
        <taxon>Metazoa</taxon>
        <taxon>Ecdysozoa</taxon>
        <taxon>Arthropoda</taxon>
        <taxon>Hexapoda</taxon>
        <taxon>Insecta</taxon>
        <taxon>Pterygota</taxon>
        <taxon>Neoptera</taxon>
        <taxon>Endopterygota</taxon>
        <taxon>Diptera</taxon>
        <taxon>Nematocera</taxon>
        <taxon>Culicoidea</taxon>
        <taxon>Culicidae</taxon>
        <taxon>Culicinae</taxon>
        <taxon>Culicini</taxon>
        <taxon>Culex</taxon>
        <taxon>Culex</taxon>
    </lineage>
</organism>
<keyword evidence="4" id="KW-0430">Lectin</keyword>